<dbReference type="Proteomes" id="UP000188243">
    <property type="component" value="Chromosome"/>
</dbReference>
<gene>
    <name evidence="1" type="ORF">B0W48_09670</name>
</gene>
<dbReference type="KEGG" id="paln:B0W48_09670"/>
<dbReference type="Pfam" id="PF05717">
    <property type="entry name" value="TnpB_IS66"/>
    <property type="match status" value="1"/>
</dbReference>
<accession>A0A1Q2GY22</accession>
<sequence>MTKHVDFQKTISGLLVLIEGVLKRDAYIRALFLFCNKAKDKLKLLYWSNPP</sequence>
<dbReference type="InterPro" id="IPR008878">
    <property type="entry name" value="Transposase_IS66_Orf2"/>
</dbReference>
<organism evidence="1 2">
    <name type="scientific">Pseudoalteromonas aliena</name>
    <dbReference type="NCBI Taxonomy" id="247523"/>
    <lineage>
        <taxon>Bacteria</taxon>
        <taxon>Pseudomonadati</taxon>
        <taxon>Pseudomonadota</taxon>
        <taxon>Gammaproteobacteria</taxon>
        <taxon>Alteromonadales</taxon>
        <taxon>Pseudoalteromonadaceae</taxon>
        <taxon>Pseudoalteromonas</taxon>
    </lineage>
</organism>
<dbReference type="STRING" id="247523.B0W48_09670"/>
<dbReference type="RefSeq" id="WP_077536750.1">
    <property type="nucleotide sequence ID" value="NZ_CP019628.1"/>
</dbReference>
<evidence type="ECO:0000313" key="1">
    <source>
        <dbReference type="EMBL" id="AQQ00032.1"/>
    </source>
</evidence>
<proteinExistence type="predicted"/>
<evidence type="ECO:0008006" key="3">
    <source>
        <dbReference type="Google" id="ProtNLM"/>
    </source>
</evidence>
<name>A0A1Q2GY22_9GAMM</name>
<dbReference type="EMBL" id="CP019628">
    <property type="protein sequence ID" value="AQQ00032.1"/>
    <property type="molecule type" value="Genomic_DNA"/>
</dbReference>
<protein>
    <recommendedName>
        <fullName evidence="3">Transposase</fullName>
    </recommendedName>
</protein>
<reference evidence="1 2" key="1">
    <citation type="submission" date="2017-02" db="EMBL/GenBank/DDBJ databases">
        <title>Complete genome sequence of the cold-active Pseudoalteromonas aliena strain EH1 isolated from Arctic seawater.</title>
        <authorList>
            <person name="Kim E."/>
            <person name="Heo E."/>
            <person name="Kim H."/>
            <person name="Kim D."/>
        </authorList>
    </citation>
    <scope>NUCLEOTIDE SEQUENCE [LARGE SCALE GENOMIC DNA]</scope>
    <source>
        <strain evidence="1 2">EH1</strain>
    </source>
</reference>
<evidence type="ECO:0000313" key="2">
    <source>
        <dbReference type="Proteomes" id="UP000188243"/>
    </source>
</evidence>
<dbReference type="AlphaFoldDB" id="A0A1Q2GY22"/>